<keyword evidence="1" id="KW-1133">Transmembrane helix</keyword>
<evidence type="ECO:0000313" key="3">
    <source>
        <dbReference type="Proteomes" id="UP000093044"/>
    </source>
</evidence>
<dbReference type="AlphaFoldDB" id="A0A1B2I5C5"/>
<evidence type="ECO:0000256" key="1">
    <source>
        <dbReference type="SAM" id="Phobius"/>
    </source>
</evidence>
<keyword evidence="1" id="KW-0812">Transmembrane</keyword>
<dbReference type="OrthoDB" id="1092942at2"/>
<feature type="transmembrane region" description="Helical" evidence="1">
    <location>
        <begin position="83"/>
        <end position="104"/>
    </location>
</feature>
<sequence length="108" mass="11999">MRRSISTLAIRIVWGLLCLTFSILIVSDVVSFVKEPSQYPLGTELGWCYRSPRNYIGSGLLLVGWELAGTLSSVFCERKHGRAALIGHFTATAAYIAYIFVKIINGSW</sequence>
<accession>A0A1B2I5C5</accession>
<keyword evidence="1" id="KW-0472">Membrane</keyword>
<keyword evidence="3" id="KW-1185">Reference proteome</keyword>
<dbReference type="STRING" id="1197717.BED41_08775"/>
<feature type="transmembrane region" description="Helical" evidence="1">
    <location>
        <begin position="12"/>
        <end position="33"/>
    </location>
</feature>
<proteinExistence type="predicted"/>
<dbReference type="GeneID" id="83057941"/>
<name>A0A1B2I5C5_9BACT</name>
<evidence type="ECO:0000313" key="2">
    <source>
        <dbReference type="EMBL" id="ANZ45156.1"/>
    </source>
</evidence>
<feature type="transmembrane region" description="Helical" evidence="1">
    <location>
        <begin position="55"/>
        <end position="76"/>
    </location>
</feature>
<dbReference type="EMBL" id="CP016757">
    <property type="protein sequence ID" value="ANZ45156.1"/>
    <property type="molecule type" value="Genomic_DNA"/>
</dbReference>
<protein>
    <submittedName>
        <fullName evidence="2">Uncharacterized protein</fullName>
    </submittedName>
</protein>
<reference evidence="2" key="1">
    <citation type="submission" date="2016-08" db="EMBL/GenBank/DDBJ databases">
        <title>Complete genome of Cloacibacillus porcorum.</title>
        <authorList>
            <person name="Looft T."/>
            <person name="Bayles D.O."/>
            <person name="Alt D.P."/>
        </authorList>
    </citation>
    <scope>NUCLEOTIDE SEQUENCE [LARGE SCALE GENOMIC DNA]</scope>
    <source>
        <strain evidence="2">CL-84</strain>
    </source>
</reference>
<gene>
    <name evidence="2" type="ORF">BED41_08775</name>
</gene>
<organism evidence="2 3">
    <name type="scientific">Cloacibacillus porcorum</name>
    <dbReference type="NCBI Taxonomy" id="1197717"/>
    <lineage>
        <taxon>Bacteria</taxon>
        <taxon>Thermotogati</taxon>
        <taxon>Synergistota</taxon>
        <taxon>Synergistia</taxon>
        <taxon>Synergistales</taxon>
        <taxon>Synergistaceae</taxon>
        <taxon>Cloacibacillus</taxon>
    </lineage>
</organism>
<dbReference type="RefSeq" id="WP_066744950.1">
    <property type="nucleotide sequence ID" value="NZ_CP016757.1"/>
</dbReference>
<dbReference type="Proteomes" id="UP000093044">
    <property type="component" value="Chromosome"/>
</dbReference>
<dbReference type="KEGG" id="cpor:BED41_08775"/>